<gene>
    <name evidence="2" type="ORF">M9Y10_033135</name>
</gene>
<dbReference type="Pfam" id="PF02141">
    <property type="entry name" value="DENN"/>
    <property type="match status" value="1"/>
</dbReference>
<dbReference type="InterPro" id="IPR037516">
    <property type="entry name" value="Tripartite_DENN"/>
</dbReference>
<feature type="domain" description="UDENN" evidence="1">
    <location>
        <begin position="996"/>
        <end position="1446"/>
    </location>
</feature>
<dbReference type="Gene3D" id="3.80.10.10">
    <property type="entry name" value="Ribonuclease Inhibitor"/>
    <property type="match status" value="4"/>
</dbReference>
<dbReference type="Gene3D" id="3.40.50.11500">
    <property type="match status" value="1"/>
</dbReference>
<evidence type="ECO:0000313" key="3">
    <source>
        <dbReference type="Proteomes" id="UP001470230"/>
    </source>
</evidence>
<dbReference type="InterPro" id="IPR001194">
    <property type="entry name" value="cDENN_dom"/>
</dbReference>
<dbReference type="PANTHER" id="PTHR15288">
    <property type="entry name" value="DENN DOMAIN-CONTAINING PROTEIN 2"/>
    <property type="match status" value="1"/>
</dbReference>
<comment type="caution">
    <text evidence="2">The sequence shown here is derived from an EMBL/GenBank/DDBJ whole genome shotgun (WGS) entry which is preliminary data.</text>
</comment>
<dbReference type="SMART" id="SM00799">
    <property type="entry name" value="DENN"/>
    <property type="match status" value="1"/>
</dbReference>
<dbReference type="PANTHER" id="PTHR15288:SF0">
    <property type="entry name" value="UDENN DOMAIN-CONTAINING PROTEIN"/>
    <property type="match status" value="1"/>
</dbReference>
<evidence type="ECO:0000313" key="2">
    <source>
        <dbReference type="EMBL" id="KAK8838507.1"/>
    </source>
</evidence>
<dbReference type="EMBL" id="JAPFFF010000055">
    <property type="protein sequence ID" value="KAK8838507.1"/>
    <property type="molecule type" value="Genomic_DNA"/>
</dbReference>
<dbReference type="InterPro" id="IPR043153">
    <property type="entry name" value="DENN_C"/>
</dbReference>
<organism evidence="2 3">
    <name type="scientific">Tritrichomonas musculus</name>
    <dbReference type="NCBI Taxonomy" id="1915356"/>
    <lineage>
        <taxon>Eukaryota</taxon>
        <taxon>Metamonada</taxon>
        <taxon>Parabasalia</taxon>
        <taxon>Tritrichomonadida</taxon>
        <taxon>Tritrichomonadidae</taxon>
        <taxon>Tritrichomonas</taxon>
    </lineage>
</organism>
<dbReference type="InterPro" id="IPR051942">
    <property type="entry name" value="DENN_domain_containing_2"/>
</dbReference>
<accession>A0ABR2GX56</accession>
<proteinExistence type="predicted"/>
<dbReference type="InterPro" id="IPR032675">
    <property type="entry name" value="LRR_dom_sf"/>
</dbReference>
<name>A0ABR2GX56_9EUKA</name>
<reference evidence="2 3" key="1">
    <citation type="submission" date="2024-04" db="EMBL/GenBank/DDBJ databases">
        <title>Tritrichomonas musculus Genome.</title>
        <authorList>
            <person name="Alves-Ferreira E."/>
            <person name="Grigg M."/>
            <person name="Lorenzi H."/>
            <person name="Galac M."/>
        </authorList>
    </citation>
    <scope>NUCLEOTIDE SEQUENCE [LARGE SCALE GENOMIC DNA]</scope>
    <source>
        <strain evidence="2 3">EAF2021</strain>
    </source>
</reference>
<keyword evidence="3" id="KW-1185">Reference proteome</keyword>
<dbReference type="SUPFAM" id="SSF52058">
    <property type="entry name" value="L domain-like"/>
    <property type="match status" value="4"/>
</dbReference>
<protein>
    <recommendedName>
        <fullName evidence="1">UDENN domain-containing protein</fullName>
    </recommendedName>
</protein>
<dbReference type="PROSITE" id="PS50211">
    <property type="entry name" value="DENN"/>
    <property type="match status" value="1"/>
</dbReference>
<dbReference type="Pfam" id="PF13306">
    <property type="entry name" value="LRR_5"/>
    <property type="match status" value="5"/>
</dbReference>
<sequence length="1485" mass="170207">MITKISFIGKFEEIYTFAKDIFKYINTTQNDFKSIDSFNLEIAESNLKVQAKIFDFKQINFLKDEIKNSEIIILFIHFKDSESFNFLNKKWTSSLKNVISDNKKRFLIGQTADDFDSNKFSQNILDTLSALNLDKYFEKKNDNYLTEKQKIGSLTIFPNFPDYLIDQIRPIFNLSEGIQSNDEILLEEGPLNLILFKKSYTAKVIQSPNATGNVLIKTFYTYENDRYFVTTVDDRAFRNTKIESVSFEEDSHVKKIGNFAFQNSTILRLSIPNKLVEFGEDWCKEVESLTEITINANHEHFQYENGLLINKDYNEIIFARRDLSGGLTLPNNIKRIRSSSFYTCKKILSFNIESSALESIDSFAFCQCELLKNLTISGPKQLILGDNCFSFNKALLNVILSCKELIVERNCFQFCSSIVSLNFSNVKKISFGQVSLLGCDSLADIYIPYSSSIEFKNQCFLSLKNLKSLFFNSDKFTICNDSFKNCSLIHKVYLKTKDDFNSNFVSDFHLLKNVDLTSLSTLIVTNSSLSNATELEEIRFRSKNLILEEGCFKNHEKLLSIDIECENAITFQSDSFEGCKKLKSFKFVKSQYLTNPSEKIELPEKFFCNFKALEEVEIEARKINIGNNCFNGCSSLKLFKIKESRQTSIGSKQFIDCSNLKKISIAVSKDSQISSLLNKENLILARDSFEGANKLDSIEFIGGNININKDLMNYSCLSCISIQSANNAAIDSDLFNNCKELTSISINSKSLRINKNCFNNNGKLQSVAFSVSDIDIHSNCFNSNKQLNSIQFKKVDFINLDSNDFCNCKNILNIDFSCSSYIVIGQNCFNKLDKLQKIKLFSKEITIGFKSFLDCSSLISVQLSDVAEEPDFYANLARTIVPRSKMIEKAFVGDEAFCSCARLTELNIRTNKEIFIGKKCFYNLKNLRTIKINSGEIIINENSFFNCPGKKEIPEESFSNPDKGINMNSLNIQDMFERKKSLTSKPIKLCFENDKRFDSFYVLGIDRYRHTPSFISMFPARPITLPISIIQSIPLFCYPQELKPIPANFQTESNILTGFVFYIADQTYIGVALHIYIPPSFDSFVGNQYDRSYPFCLCLITNNPDIASHFSFLSDLVHPIVGKTSLPLINIEVPPELQNQRGNCYPSLFTRPNCEYIALSSSGRSLQFLLPKLVNYYKDINFQSLEQSDCLLYPTLQTLLTYLSPRSIVEVVLSMLCEYRIILISKDINGMNRISFCILALTNLMKDLDIHMKIIPFLPSNLHDLVYSPFPSIIGYHKSCNDIDILVDLDKNTVNYTEKSVKSIIQHFPYSSTLIKKVENLLSKNLSKITISQNPKCIQNANKNIYPECFQYFAQTKYILSPELVRDFSALFTKPFVPSLKSFTKNFFITDSTNPDEPVTIFNKSMFSYHIQEKYKDFMQVFINTITFDQFQLKLEKEIENSRNPREIRIKSSQDKFNQNKTQISLVLKKSSKPRRMSYSAGNKK</sequence>
<dbReference type="InterPro" id="IPR026906">
    <property type="entry name" value="LRR_5"/>
</dbReference>
<dbReference type="Proteomes" id="UP001470230">
    <property type="component" value="Unassembled WGS sequence"/>
</dbReference>
<evidence type="ECO:0000259" key="1">
    <source>
        <dbReference type="PROSITE" id="PS50211"/>
    </source>
</evidence>